<dbReference type="Pfam" id="PF13665">
    <property type="entry name" value="Tox-PAAR-like"/>
    <property type="match status" value="1"/>
</dbReference>
<dbReference type="Proteomes" id="UP000007472">
    <property type="component" value="Chromosome"/>
</dbReference>
<proteinExistence type="predicted"/>
<evidence type="ECO:0000313" key="1">
    <source>
        <dbReference type="EMBL" id="ADU90963.1"/>
    </source>
</evidence>
<dbReference type="AlphaFoldDB" id="A0A654KEU9"/>
<dbReference type="EMBL" id="CP002456">
    <property type="protein sequence ID" value="ADU90963.1"/>
    <property type="molecule type" value="Genomic_DNA"/>
</dbReference>
<gene>
    <name evidence="1" type="ordered locus">TEQUI_0004</name>
</gene>
<accession>A0A654KEU9</accession>
<dbReference type="KEGG" id="teq:TEQUI_0004"/>
<organism evidence="1 2">
    <name type="scientific">Taylorella equigenitalis (strain MCE9)</name>
    <dbReference type="NCBI Taxonomy" id="937774"/>
    <lineage>
        <taxon>Bacteria</taxon>
        <taxon>Pseudomonadati</taxon>
        <taxon>Pseudomonadota</taxon>
        <taxon>Betaproteobacteria</taxon>
        <taxon>Burkholderiales</taxon>
        <taxon>Alcaligenaceae</taxon>
        <taxon>Taylorella</taxon>
    </lineage>
</organism>
<sequence length="130" mass="13622">MFATNQMVGLDFAFPDVCKTPPALIPIPYPDLAFPMAAIPVAINVLFNSVFAHNLATQIPVTVGDLPGVAMGLISQTVSATSRRVLMNSYTTLIFGTPANRMGCGGPQNNINTVGFTVVPSCPNITILAA</sequence>
<reference evidence="1 2" key="1">
    <citation type="journal article" date="2011" name="J. Bacteriol.">
        <title>Genome sequence of Taylorella equigenitalis MCE9, the causative agent of contagious equine metritis.</title>
        <authorList>
            <person name="Hebert L."/>
            <person name="Moumen B."/>
            <person name="Duquesne F."/>
            <person name="Breuil M.F."/>
            <person name="Laugier C."/>
            <person name="Batto J.M."/>
            <person name="Renault P."/>
            <person name="Petry S."/>
        </authorList>
    </citation>
    <scope>NUCLEOTIDE SEQUENCE [LARGE SCALE GENOMIC DNA]</scope>
    <source>
        <strain evidence="1 2">MCE9</strain>
    </source>
</reference>
<protein>
    <submittedName>
        <fullName evidence="1">Uncharacterized protein</fullName>
    </submittedName>
</protein>
<name>A0A654KEU9_TAYEM</name>
<evidence type="ECO:0000313" key="2">
    <source>
        <dbReference type="Proteomes" id="UP000007472"/>
    </source>
</evidence>